<dbReference type="InterPro" id="IPR010559">
    <property type="entry name" value="Sig_transdc_His_kin_internal"/>
</dbReference>
<proteinExistence type="inferred from homology"/>
<feature type="transmembrane region" description="Helical" evidence="12">
    <location>
        <begin position="240"/>
        <end position="256"/>
    </location>
</feature>
<evidence type="ECO:0000259" key="14">
    <source>
        <dbReference type="PROSITE" id="PS50110"/>
    </source>
</evidence>
<feature type="domain" description="Histidine kinase" evidence="13">
    <location>
        <begin position="439"/>
        <end position="657"/>
    </location>
</feature>
<evidence type="ECO:0000256" key="11">
    <source>
        <dbReference type="PROSITE-ProRule" id="PRU00169"/>
    </source>
</evidence>
<dbReference type="PANTHER" id="PTHR43047:SF72">
    <property type="entry name" value="OSMOSENSING HISTIDINE PROTEIN KINASE SLN1"/>
    <property type="match status" value="1"/>
</dbReference>
<keyword evidence="12" id="KW-1133">Transmembrane helix</keyword>
<dbReference type="Pfam" id="PF02518">
    <property type="entry name" value="HATPase_c"/>
    <property type="match status" value="2"/>
</dbReference>
<dbReference type="SUPFAM" id="SSF49785">
    <property type="entry name" value="Galactose-binding domain-like"/>
    <property type="match status" value="1"/>
</dbReference>
<dbReference type="InterPro" id="IPR001789">
    <property type="entry name" value="Sig_transdc_resp-reg_receiver"/>
</dbReference>
<dbReference type="AlphaFoldDB" id="A0A4S4C6X9"/>
<dbReference type="Gene3D" id="3.40.50.2300">
    <property type="match status" value="1"/>
</dbReference>
<comment type="catalytic activity">
    <reaction evidence="1">
        <text>ATP + protein L-histidine = ADP + protein N-phospho-L-histidine.</text>
        <dbReference type="EC" id="2.7.13.3"/>
    </reaction>
</comment>
<dbReference type="InterPro" id="IPR005467">
    <property type="entry name" value="His_kinase_dom"/>
</dbReference>
<evidence type="ECO:0000313" key="16">
    <source>
        <dbReference type="Proteomes" id="UP000310636"/>
    </source>
</evidence>
<dbReference type="SMART" id="SM00388">
    <property type="entry name" value="HisKA"/>
    <property type="match status" value="1"/>
</dbReference>
<keyword evidence="5" id="KW-0808">Transferase</keyword>
<dbReference type="SMART" id="SM00387">
    <property type="entry name" value="HATPase_c"/>
    <property type="match status" value="2"/>
</dbReference>
<sequence length="1033" mass="114603">MSPLSNRLSLALLWCSVAIVLLTIAVPLYKDAKHPEPRAEGGVLDLRSWVPEHSKTIRLDGEWEFYWNSLLTPQDLAATAPAPERISVPSSWDTIKHDGKSLPDSGYATYRLHIDMPAGHEGIYGIKTSNIRASNRIYVNGELVGSSGDPSSSPDRIVHRNTPYTAFFEVREPRIDIVVQVASYKSFNSGIVQSISLGSQHAISSFNNYNNALDGGLAAGFFVMAIYFIGIFFQRSSYKELLFFALSCLATTAFILTHSERLLTQMFPELSIEAQLYIEDISSILMFSFFSRYVYHSFPHLYPRAVLYVVETLAAIGIVVVLFTSASYNGPFVLSLSFLILFVMLVNSFFMGVAARRDPYGSAYLYIGIIGTLDFVVVNMLNNVWKLEEHYFFPVALPIIVMSQALYVSKQYTRAFETVQELSAKLSTLDKMKDEFLAKTSHELKSPLNAMINISQSLLRGAGGEMSPAHSGDLKLVVDTGKRLSTLVNDILDYSKIKNHDLTLHLKHFDCRMVADAVVEVFAHVIRGKKLTIENRLPRGKLIVCADENRLMQIVYNLVDNAVKYTPSGTIAITGRQSGESVFLTVEDTGIGIPENRFGDIFKSFEQVDSGIARSYGGIGLGLAITQQLVELHGGTVEVSSEVGKGSRFTFSVRAGERSSVGREERERSSPGARYADFASVPSGAALQELAATSEGSGYSILAVDDEYSSLRALTNLLRLDRYEVTAVSGGEEALALLNEGRTYDLVLLDLMMPGMSGYETCKRIRESYSLLELPILMVSAKNQYSDMAAGFLAGANDFLEKPYDHLELRSRVGTLVQLKKSAEELLRKELSFLQAQIKPHFIFNTLNTILSFSYTDHDRSRKLLADFSFYLRNSFDFKEASAFIPLKREMELLRAYLGIEQARFGDMLAVELTIDPAAENVPIPSVLLQPLAENAIYHGIMKKEQGGRLAVRAAVEGDELVVEVRDDGVGMEEKASREAEGGRQGIALENIRSRLMRTYNRDLHIRSAKGEGTVVIVRIPVYFSRGKSYAGG</sequence>
<evidence type="ECO:0000256" key="2">
    <source>
        <dbReference type="ARBA" id="ARBA00006402"/>
    </source>
</evidence>
<feature type="transmembrane region" description="Helical" evidence="12">
    <location>
        <begin position="215"/>
        <end position="233"/>
    </location>
</feature>
<dbReference type="InterPro" id="IPR036097">
    <property type="entry name" value="HisK_dim/P_sf"/>
</dbReference>
<dbReference type="InterPro" id="IPR011623">
    <property type="entry name" value="7TMR_DISM_rcpt_extracell_dom1"/>
</dbReference>
<name>A0A4S4C6X9_9BACL</name>
<comment type="similarity">
    <text evidence="2">In the N-terminal section; belongs to the phytochrome family.</text>
</comment>
<dbReference type="InterPro" id="IPR011006">
    <property type="entry name" value="CheY-like_superfamily"/>
</dbReference>
<dbReference type="SUPFAM" id="SSF52172">
    <property type="entry name" value="CheY-like"/>
    <property type="match status" value="1"/>
</dbReference>
<organism evidence="15 16">
    <name type="scientific">Cohnella fermenti</name>
    <dbReference type="NCBI Taxonomy" id="2565925"/>
    <lineage>
        <taxon>Bacteria</taxon>
        <taxon>Bacillati</taxon>
        <taxon>Bacillota</taxon>
        <taxon>Bacilli</taxon>
        <taxon>Bacillales</taxon>
        <taxon>Paenibacillaceae</taxon>
        <taxon>Cohnella</taxon>
    </lineage>
</organism>
<dbReference type="InterPro" id="IPR004358">
    <property type="entry name" value="Sig_transdc_His_kin-like_C"/>
</dbReference>
<dbReference type="SUPFAM" id="SSF55874">
    <property type="entry name" value="ATPase domain of HSP90 chaperone/DNA topoisomerase II/histidine kinase"/>
    <property type="match status" value="2"/>
</dbReference>
<dbReference type="CDD" id="cd16922">
    <property type="entry name" value="HATPase_EvgS-ArcB-TorS-like"/>
    <property type="match status" value="1"/>
</dbReference>
<dbReference type="InterPro" id="IPR003594">
    <property type="entry name" value="HATPase_dom"/>
</dbReference>
<dbReference type="Proteomes" id="UP000310636">
    <property type="component" value="Unassembled WGS sequence"/>
</dbReference>
<dbReference type="RefSeq" id="WP_136368316.1">
    <property type="nucleotide sequence ID" value="NZ_SSOB01000003.1"/>
</dbReference>
<evidence type="ECO:0000256" key="1">
    <source>
        <dbReference type="ARBA" id="ARBA00000085"/>
    </source>
</evidence>
<dbReference type="GO" id="GO:0005886">
    <property type="term" value="C:plasma membrane"/>
    <property type="evidence" value="ECO:0007669"/>
    <property type="project" value="TreeGrafter"/>
</dbReference>
<protein>
    <recommendedName>
        <fullName evidence="10">Circadian input-output histidine kinase CikA</fullName>
        <ecNumber evidence="3">2.7.13.3</ecNumber>
    </recommendedName>
</protein>
<feature type="transmembrane region" description="Helical" evidence="12">
    <location>
        <begin position="307"/>
        <end position="326"/>
    </location>
</feature>
<evidence type="ECO:0000256" key="9">
    <source>
        <dbReference type="ARBA" id="ARBA00023012"/>
    </source>
</evidence>
<dbReference type="InterPro" id="IPR008979">
    <property type="entry name" value="Galactose-bd-like_sf"/>
</dbReference>
<evidence type="ECO:0000256" key="6">
    <source>
        <dbReference type="ARBA" id="ARBA00022741"/>
    </source>
</evidence>
<evidence type="ECO:0000256" key="3">
    <source>
        <dbReference type="ARBA" id="ARBA00012438"/>
    </source>
</evidence>
<dbReference type="Gene3D" id="2.60.120.260">
    <property type="entry name" value="Galactose-binding domain-like"/>
    <property type="match status" value="1"/>
</dbReference>
<dbReference type="Pfam" id="PF00072">
    <property type="entry name" value="Response_reg"/>
    <property type="match status" value="1"/>
</dbReference>
<dbReference type="SMART" id="SM00448">
    <property type="entry name" value="REC"/>
    <property type="match status" value="1"/>
</dbReference>
<dbReference type="Pfam" id="PF00512">
    <property type="entry name" value="HisKA"/>
    <property type="match status" value="1"/>
</dbReference>
<keyword evidence="9" id="KW-0902">Two-component regulatory system</keyword>
<feature type="modified residue" description="4-aspartylphosphate" evidence="11">
    <location>
        <position position="750"/>
    </location>
</feature>
<dbReference type="InterPro" id="IPR036890">
    <property type="entry name" value="HATPase_C_sf"/>
</dbReference>
<dbReference type="Pfam" id="PF07695">
    <property type="entry name" value="7TMR-DISM_7TM"/>
    <property type="match status" value="1"/>
</dbReference>
<dbReference type="CDD" id="cd17574">
    <property type="entry name" value="REC_OmpR"/>
    <property type="match status" value="1"/>
</dbReference>
<dbReference type="GO" id="GO:0005524">
    <property type="term" value="F:ATP binding"/>
    <property type="evidence" value="ECO:0007669"/>
    <property type="project" value="UniProtKB-KW"/>
</dbReference>
<dbReference type="Pfam" id="PF06580">
    <property type="entry name" value="His_kinase"/>
    <property type="match status" value="1"/>
</dbReference>
<dbReference type="InterPro" id="IPR003661">
    <property type="entry name" value="HisK_dim/P_dom"/>
</dbReference>
<dbReference type="Gene3D" id="3.30.565.10">
    <property type="entry name" value="Histidine kinase-like ATPase, C-terminal domain"/>
    <property type="match status" value="2"/>
</dbReference>
<evidence type="ECO:0000256" key="7">
    <source>
        <dbReference type="ARBA" id="ARBA00022777"/>
    </source>
</evidence>
<evidence type="ECO:0000259" key="13">
    <source>
        <dbReference type="PROSITE" id="PS50109"/>
    </source>
</evidence>
<keyword evidence="6" id="KW-0547">Nucleotide-binding</keyword>
<feature type="transmembrane region" description="Helical" evidence="12">
    <location>
        <begin position="363"/>
        <end position="385"/>
    </location>
</feature>
<evidence type="ECO:0000256" key="5">
    <source>
        <dbReference type="ARBA" id="ARBA00022679"/>
    </source>
</evidence>
<dbReference type="FunFam" id="3.30.565.10:FF:000010">
    <property type="entry name" value="Sensor histidine kinase RcsC"/>
    <property type="match status" value="1"/>
</dbReference>
<evidence type="ECO:0000256" key="10">
    <source>
        <dbReference type="ARBA" id="ARBA00074306"/>
    </source>
</evidence>
<keyword evidence="8" id="KW-0067">ATP-binding</keyword>
<feature type="domain" description="Response regulatory" evidence="14">
    <location>
        <begin position="700"/>
        <end position="817"/>
    </location>
</feature>
<dbReference type="OrthoDB" id="9809348at2"/>
<dbReference type="PRINTS" id="PR00344">
    <property type="entry name" value="BCTRLSENSOR"/>
</dbReference>
<dbReference type="GO" id="GO:0009927">
    <property type="term" value="F:histidine phosphotransfer kinase activity"/>
    <property type="evidence" value="ECO:0007669"/>
    <property type="project" value="TreeGrafter"/>
</dbReference>
<accession>A0A4S4C6X9</accession>
<keyword evidence="12" id="KW-0472">Membrane</keyword>
<feature type="transmembrane region" description="Helical" evidence="12">
    <location>
        <begin position="332"/>
        <end position="351"/>
    </location>
</feature>
<evidence type="ECO:0000256" key="12">
    <source>
        <dbReference type="SAM" id="Phobius"/>
    </source>
</evidence>
<reference evidence="15 16" key="1">
    <citation type="submission" date="2019-04" db="EMBL/GenBank/DDBJ databases">
        <title>Cohnella sp. nov. isolated from preserved vegetables.</title>
        <authorList>
            <person name="Lin S.-Y."/>
            <person name="Hung M.-H."/>
            <person name="Young C.-C."/>
        </authorList>
    </citation>
    <scope>NUCLEOTIDE SEQUENCE [LARGE SCALE GENOMIC DNA]</scope>
    <source>
        <strain evidence="15 16">CC-MHH1044</strain>
    </source>
</reference>
<evidence type="ECO:0000313" key="15">
    <source>
        <dbReference type="EMBL" id="THF83687.1"/>
    </source>
</evidence>
<dbReference type="SUPFAM" id="SSF47384">
    <property type="entry name" value="Homodimeric domain of signal transducing histidine kinase"/>
    <property type="match status" value="1"/>
</dbReference>
<comment type="caution">
    <text evidence="15">The sequence shown here is derived from an EMBL/GenBank/DDBJ whole genome shotgun (WGS) entry which is preliminary data.</text>
</comment>
<dbReference type="PROSITE" id="PS50110">
    <property type="entry name" value="RESPONSE_REGULATORY"/>
    <property type="match status" value="1"/>
</dbReference>
<evidence type="ECO:0000256" key="8">
    <source>
        <dbReference type="ARBA" id="ARBA00022840"/>
    </source>
</evidence>
<feature type="transmembrane region" description="Helical" evidence="12">
    <location>
        <begin position="391"/>
        <end position="408"/>
    </location>
</feature>
<gene>
    <name evidence="15" type="ORF">E6C55_03060</name>
</gene>
<keyword evidence="12" id="KW-0812">Transmembrane</keyword>
<evidence type="ECO:0000256" key="4">
    <source>
        <dbReference type="ARBA" id="ARBA00022553"/>
    </source>
</evidence>
<keyword evidence="7" id="KW-0418">Kinase</keyword>
<dbReference type="CDD" id="cd00082">
    <property type="entry name" value="HisKA"/>
    <property type="match status" value="1"/>
</dbReference>
<dbReference type="PROSITE" id="PS50109">
    <property type="entry name" value="HIS_KIN"/>
    <property type="match status" value="1"/>
</dbReference>
<dbReference type="GO" id="GO:0000155">
    <property type="term" value="F:phosphorelay sensor kinase activity"/>
    <property type="evidence" value="ECO:0007669"/>
    <property type="project" value="InterPro"/>
</dbReference>
<keyword evidence="4 11" id="KW-0597">Phosphoprotein</keyword>
<dbReference type="EC" id="2.7.13.3" evidence="3"/>
<keyword evidence="16" id="KW-1185">Reference proteome</keyword>
<dbReference type="EMBL" id="SSOB01000003">
    <property type="protein sequence ID" value="THF83687.1"/>
    <property type="molecule type" value="Genomic_DNA"/>
</dbReference>
<dbReference type="PANTHER" id="PTHR43047">
    <property type="entry name" value="TWO-COMPONENT HISTIDINE PROTEIN KINASE"/>
    <property type="match status" value="1"/>
</dbReference>
<dbReference type="Gene3D" id="1.10.287.130">
    <property type="match status" value="1"/>
</dbReference>